<dbReference type="EMBL" id="SNSA01000001">
    <property type="protein sequence ID" value="TEU29543.1"/>
    <property type="molecule type" value="Genomic_DNA"/>
</dbReference>
<evidence type="ECO:0000313" key="1">
    <source>
        <dbReference type="EMBL" id="TEU29543.1"/>
    </source>
</evidence>
<proteinExistence type="predicted"/>
<protein>
    <submittedName>
        <fullName evidence="1">Uncharacterized protein</fullName>
    </submittedName>
</protein>
<evidence type="ECO:0000313" key="2">
    <source>
        <dbReference type="Proteomes" id="UP000297445"/>
    </source>
</evidence>
<dbReference type="RefSeq" id="WP_104914876.1">
    <property type="nucleotide sequence ID" value="NZ_SNSA01000001.1"/>
</dbReference>
<reference evidence="1 2" key="1">
    <citation type="submission" date="2019-03" db="EMBL/GenBank/DDBJ databases">
        <title>Draft genome sequence of an environmental Acinetobacter seifertii from Brazil.</title>
        <authorList>
            <person name="Furlan J.P.R."/>
            <person name="Stehling E.G."/>
        </authorList>
    </citation>
    <scope>NUCLEOTIDE SEQUENCE [LARGE SCALE GENOMIC DNA]</scope>
    <source>
        <strain evidence="1 2">SAb133</strain>
    </source>
</reference>
<dbReference type="AlphaFoldDB" id="A0A5E9PJ39"/>
<gene>
    <name evidence="1" type="ORF">E2R16_00520</name>
</gene>
<accession>A0A5E9PJ39</accession>
<organism evidence="1 2">
    <name type="scientific">Acinetobacter seifertii</name>
    <dbReference type="NCBI Taxonomy" id="1530123"/>
    <lineage>
        <taxon>Bacteria</taxon>
        <taxon>Pseudomonadati</taxon>
        <taxon>Pseudomonadota</taxon>
        <taxon>Gammaproteobacteria</taxon>
        <taxon>Moraxellales</taxon>
        <taxon>Moraxellaceae</taxon>
        <taxon>Acinetobacter</taxon>
        <taxon>Acinetobacter calcoaceticus/baumannii complex</taxon>
    </lineage>
</organism>
<dbReference type="Proteomes" id="UP000297445">
    <property type="component" value="Unassembled WGS sequence"/>
</dbReference>
<sequence length="326" mass="37851">MTLVVAGFDGDEIFFIGDSAITNTSGSIPKTLLSGFKKIYAIPIIVHAPFFVREFRRYIPFQSYKAESVVALAGNTLIAQHILNTINEHLAKVRVNYSYDGEKTIYSLIRHCDVRNNQFYQERRLWDESELSYDQVMSAIQYSDLKDIIEYSIGEAVNSASKHILGEEDWKRIKDNEYLFSLSCPHKKENFLYRVVFDEEERAGVIKAIPKIESIQKGQLGIIGIKNFNEQLCEKYNELVITRSNISLEMLNCFEKIINNCNEQGFKGVAKPIIYKRYSESKLTKAIYIRQNGDWMKIDENDISRVIVDKNIELSFDNRFEYNFDF</sequence>
<name>A0A5E9PJ39_9GAMM</name>
<comment type="caution">
    <text evidence="1">The sequence shown here is derived from an EMBL/GenBank/DDBJ whole genome shotgun (WGS) entry which is preliminary data.</text>
</comment>